<evidence type="ECO:0000256" key="3">
    <source>
        <dbReference type="ARBA" id="ARBA00022801"/>
    </source>
</evidence>
<evidence type="ECO:0000256" key="4">
    <source>
        <dbReference type="ARBA" id="ARBA00023211"/>
    </source>
</evidence>
<comment type="caution">
    <text evidence="6">The sequence shown here is derived from an EMBL/GenBank/DDBJ whole genome shotgun (WGS) entry which is preliminary data.</text>
</comment>
<dbReference type="PANTHER" id="PTHR12112">
    <property type="entry name" value="BNIP - RELATED"/>
    <property type="match status" value="1"/>
</dbReference>
<evidence type="ECO:0000256" key="1">
    <source>
        <dbReference type="ARBA" id="ARBA00001936"/>
    </source>
</evidence>
<keyword evidence="4" id="KW-0464">Manganese</keyword>
<name>A0ABR3GVW7_9PEZI</name>
<comment type="cofactor">
    <cofactor evidence="1">
        <name>Mn(2+)</name>
        <dbReference type="ChEBI" id="CHEBI:29035"/>
    </cofactor>
</comment>
<dbReference type="Pfam" id="PF02833">
    <property type="entry name" value="DHHA2"/>
    <property type="match status" value="1"/>
</dbReference>
<dbReference type="InterPro" id="IPR038763">
    <property type="entry name" value="DHH_sf"/>
</dbReference>
<evidence type="ECO:0000313" key="6">
    <source>
        <dbReference type="EMBL" id="KAL0640023.1"/>
    </source>
</evidence>
<dbReference type="SUPFAM" id="SSF64182">
    <property type="entry name" value="DHH phosphoesterases"/>
    <property type="match status" value="1"/>
</dbReference>
<dbReference type="PANTHER" id="PTHR12112:SF39">
    <property type="entry name" value="EG:152A3.5 PROTEIN (FBGN0003116_PN PROTEIN)"/>
    <property type="match status" value="1"/>
</dbReference>
<gene>
    <name evidence="6" type="primary">PPX1</name>
    <name evidence="6" type="ORF">Q9L58_000851</name>
</gene>
<dbReference type="Gene3D" id="3.90.1640.10">
    <property type="entry name" value="inorganic pyrophosphatase (n-terminal core)"/>
    <property type="match status" value="1"/>
</dbReference>
<evidence type="ECO:0000259" key="5">
    <source>
        <dbReference type="SMART" id="SM01131"/>
    </source>
</evidence>
<keyword evidence="7" id="KW-1185">Reference proteome</keyword>
<protein>
    <submittedName>
        <fullName evidence="6">Exopolyphosphatase</fullName>
        <ecNumber evidence="6">3.6.1.11</ecNumber>
    </submittedName>
</protein>
<dbReference type="InterPro" id="IPR001667">
    <property type="entry name" value="DDH_dom"/>
</dbReference>
<feature type="domain" description="DHHA2" evidence="5">
    <location>
        <begin position="233"/>
        <end position="389"/>
    </location>
</feature>
<sequence>MSIIRTSLGQFLHSSRQSLLSSLGASKPVNIVIGNQSADIDSFASSIIYAYYSPDPSPVPFLSIPRADLALRPEILHLCSLFSISPSDLLFTDDPPIASLPVSGTTLTIVDHNRLESDIRSHFPDDSTVRAVIDHHDDEGFYLSASPRIIEKSGSCTSLIANHFKSSFPTEGPVRGDLARLTLAAVLIDTTNMTNKVTQHDERALKFLEVQIQKSASEDGGDAPEKWDRKAFFDGVWGAKNNVDKLPLRDLLRKDWKEWVEIVDETGEEQKVGIASIPRELNWLKERERGDGFIDGVKAWAEERELDVACIMTTTGRGGEFRRELLVWELTNRANGCISAFTEKAKEAGLGLGEWQNGSLDVGSERRAWTQADLTASRKQVAPLLRESVRAGVGKNLSQV</sequence>
<evidence type="ECO:0000313" key="7">
    <source>
        <dbReference type="Proteomes" id="UP001447188"/>
    </source>
</evidence>
<accession>A0ABR3GVW7</accession>
<proteinExistence type="predicted"/>
<keyword evidence="3 6" id="KW-0378">Hydrolase</keyword>
<dbReference type="Pfam" id="PF01368">
    <property type="entry name" value="DHH"/>
    <property type="match status" value="1"/>
</dbReference>
<dbReference type="GO" id="GO:0004309">
    <property type="term" value="F:exopolyphosphatase activity"/>
    <property type="evidence" value="ECO:0007669"/>
    <property type="project" value="UniProtKB-EC"/>
</dbReference>
<keyword evidence="2" id="KW-0479">Metal-binding</keyword>
<dbReference type="InterPro" id="IPR038222">
    <property type="entry name" value="DHHA2_dom_sf"/>
</dbReference>
<evidence type="ECO:0000256" key="2">
    <source>
        <dbReference type="ARBA" id="ARBA00022723"/>
    </source>
</evidence>
<dbReference type="Proteomes" id="UP001447188">
    <property type="component" value="Unassembled WGS sequence"/>
</dbReference>
<dbReference type="SMART" id="SM01131">
    <property type="entry name" value="DHHA2"/>
    <property type="match status" value="1"/>
</dbReference>
<dbReference type="EC" id="3.6.1.11" evidence="6"/>
<organism evidence="6 7">
    <name type="scientific">Discina gigas</name>
    <dbReference type="NCBI Taxonomy" id="1032678"/>
    <lineage>
        <taxon>Eukaryota</taxon>
        <taxon>Fungi</taxon>
        <taxon>Dikarya</taxon>
        <taxon>Ascomycota</taxon>
        <taxon>Pezizomycotina</taxon>
        <taxon>Pezizomycetes</taxon>
        <taxon>Pezizales</taxon>
        <taxon>Discinaceae</taxon>
        <taxon>Discina</taxon>
    </lineage>
</organism>
<dbReference type="InterPro" id="IPR004097">
    <property type="entry name" value="DHHA2"/>
</dbReference>
<dbReference type="EMBL" id="JBBBZM010000006">
    <property type="protein sequence ID" value="KAL0640023.1"/>
    <property type="molecule type" value="Genomic_DNA"/>
</dbReference>
<dbReference type="Gene3D" id="3.10.310.20">
    <property type="entry name" value="DHHA2 domain"/>
    <property type="match status" value="1"/>
</dbReference>
<reference evidence="6 7" key="1">
    <citation type="submission" date="2024-02" db="EMBL/GenBank/DDBJ databases">
        <title>Discinaceae phylogenomics.</title>
        <authorList>
            <person name="Dirks A.C."/>
            <person name="James T.Y."/>
        </authorList>
    </citation>
    <scope>NUCLEOTIDE SEQUENCE [LARGE SCALE GENOMIC DNA]</scope>
    <source>
        <strain evidence="6 7">ACD0624</strain>
    </source>
</reference>